<keyword evidence="1" id="KW-0812">Transmembrane</keyword>
<dbReference type="RefSeq" id="WP_274796303.1">
    <property type="nucleotide sequence ID" value="NZ_CP113527.1"/>
</dbReference>
<keyword evidence="1" id="KW-1133">Transmembrane helix</keyword>
<evidence type="ECO:0000313" key="3">
    <source>
        <dbReference type="Proteomes" id="UP001219585"/>
    </source>
</evidence>
<name>A0AAJ5USP3_9BACI</name>
<protein>
    <recommendedName>
        <fullName evidence="4">CYTH domain-containing protein</fullName>
    </recommendedName>
</protein>
<dbReference type="Gene3D" id="2.40.320.10">
    <property type="entry name" value="Hypothetical Protein Pfu-838710-001"/>
    <property type="match status" value="1"/>
</dbReference>
<evidence type="ECO:0008006" key="4">
    <source>
        <dbReference type="Google" id="ProtNLM"/>
    </source>
</evidence>
<accession>A0AAJ5USP3</accession>
<reference evidence="2" key="1">
    <citation type="submission" date="2022-11" db="EMBL/GenBank/DDBJ databases">
        <title>Lysinibacillus irui.</title>
        <authorList>
            <person name="Akintayo S.O."/>
        </authorList>
    </citation>
    <scope>NUCLEOTIDE SEQUENCE</scope>
    <source>
        <strain evidence="2">IRB4-01</strain>
    </source>
</reference>
<keyword evidence="1" id="KW-0472">Membrane</keyword>
<dbReference type="Proteomes" id="UP001219585">
    <property type="component" value="Chromosome"/>
</dbReference>
<organism evidence="2 3">
    <name type="scientific">Lysinibacillus irui</name>
    <dbReference type="NCBI Taxonomy" id="2998077"/>
    <lineage>
        <taxon>Bacteria</taxon>
        <taxon>Bacillati</taxon>
        <taxon>Bacillota</taxon>
        <taxon>Bacilli</taxon>
        <taxon>Bacillales</taxon>
        <taxon>Bacillaceae</taxon>
        <taxon>Lysinibacillus</taxon>
    </lineage>
</organism>
<proteinExistence type="predicted"/>
<feature type="transmembrane region" description="Helical" evidence="1">
    <location>
        <begin position="7"/>
        <end position="25"/>
    </location>
</feature>
<evidence type="ECO:0000256" key="1">
    <source>
        <dbReference type="SAM" id="Phobius"/>
    </source>
</evidence>
<dbReference type="KEGG" id="liu:OU989_06460"/>
<evidence type="ECO:0000313" key="2">
    <source>
        <dbReference type="EMBL" id="WDV08126.1"/>
    </source>
</evidence>
<dbReference type="AlphaFoldDB" id="A0AAJ5USP3"/>
<dbReference type="EMBL" id="CP113527">
    <property type="protein sequence ID" value="WDV08126.1"/>
    <property type="molecule type" value="Genomic_DNA"/>
</dbReference>
<sequence>MVNLKKWAVYMCVMGLTIISIMGVSTTKVKAAIEPGHEIKFNVKSELFTESSNILEVFQAVKKDDVKIYFYDTPDQSFLQNDYIHRLRVYKGSNKMDITYKKRFLNTPLSEAIAETESHGFTGSESNYKFELDIKGNHRTFTISRKESLKTSSNVSYDEVDTSTAKKLIVDNSPKKILNWDSDAWYKNTLSQAVVYGPANATTYKGSFFGQDADIEVWQYKGDIMVELSTKVDHEAQAAVIEKQWYEQLLSAGYLSEDQRGKTAFVMDK</sequence>
<gene>
    <name evidence="2" type="ORF">OU989_06460</name>
</gene>